<proteinExistence type="predicted"/>
<dbReference type="PANTHER" id="PTHR23045:SF20">
    <property type="entry name" value="LEUCINE-RICH REPEAT-CONTAINING PROTEIN 37 N-TERMINAL DOMAIN-CONTAINING PROTEIN"/>
    <property type="match status" value="1"/>
</dbReference>
<dbReference type="EMBL" id="JACAGB010000167">
    <property type="protein sequence ID" value="KAF6266980.1"/>
    <property type="molecule type" value="Genomic_DNA"/>
</dbReference>
<organism evidence="2 3">
    <name type="scientific">Pipistrellus kuhlii</name>
    <name type="common">Kuhl's pipistrelle</name>
    <dbReference type="NCBI Taxonomy" id="59472"/>
    <lineage>
        <taxon>Eukaryota</taxon>
        <taxon>Metazoa</taxon>
        <taxon>Chordata</taxon>
        <taxon>Craniata</taxon>
        <taxon>Vertebrata</taxon>
        <taxon>Euteleostomi</taxon>
        <taxon>Mammalia</taxon>
        <taxon>Eutheria</taxon>
        <taxon>Laurasiatheria</taxon>
        <taxon>Chiroptera</taxon>
        <taxon>Yangochiroptera</taxon>
        <taxon>Vespertilionidae</taxon>
        <taxon>Pipistrellus</taxon>
    </lineage>
</organism>
<comment type="caution">
    <text evidence="2">The sequence shown here is derived from an EMBL/GenBank/DDBJ whole genome shotgun (WGS) entry which is preliminary data.</text>
</comment>
<evidence type="ECO:0000313" key="2">
    <source>
        <dbReference type="EMBL" id="KAF6266980.1"/>
    </source>
</evidence>
<dbReference type="Proteomes" id="UP000558488">
    <property type="component" value="Unassembled WGS sequence"/>
</dbReference>
<dbReference type="InterPro" id="IPR032754">
    <property type="entry name" value="LRRC37_N"/>
</dbReference>
<gene>
    <name evidence="2" type="ORF">mPipKuh1_008601</name>
</gene>
<keyword evidence="3" id="KW-1185">Reference proteome</keyword>
<protein>
    <recommendedName>
        <fullName evidence="1">Leucine-rich repeat-containing protein 37 N-terminal domain-containing protein</fullName>
    </recommendedName>
</protein>
<evidence type="ECO:0000259" key="1">
    <source>
        <dbReference type="Pfam" id="PF15779"/>
    </source>
</evidence>
<name>A0A7J7QSS6_PIPKU</name>
<feature type="domain" description="Leucine-rich repeat-containing protein 37 N-terminal" evidence="1">
    <location>
        <begin position="162"/>
        <end position="202"/>
    </location>
</feature>
<evidence type="ECO:0000313" key="3">
    <source>
        <dbReference type="Proteomes" id="UP000558488"/>
    </source>
</evidence>
<dbReference type="InterPro" id="IPR015753">
    <property type="entry name" value="LRRC37"/>
</dbReference>
<accession>A0A7J7QSS6</accession>
<sequence length="312" mass="33879">MYPSAWDCSLCSSVLDRSLCVCSRILDRLLCPSFLGHSPYPIRLSGSLCPGPLTVMSGLRMWAPWLLFLWQGMWLQVQTAPIMDSTLLTSIPLEFSIIPEPTLEAGATALQPNAAPEKHPTVTLPGPEPVQAQQPIFLPLEPEVPITPELTLEAEASLQQNAAPANHPEVTLPSSETVQAQQPTFTPFDLELTITPEPTLEAGATALQQNAAPTEHPEVTLQHPQLVQVQQPSFSEVTATVLPFDVEVTITQQPESSETVPPMTEQNTITNICELCSCNNGTLSCIGFGSNQRLHRVPVPEPSTYNGTFTVL</sequence>
<reference evidence="2 3" key="1">
    <citation type="journal article" date="2020" name="Nature">
        <title>Six reference-quality genomes reveal evolution of bat adaptations.</title>
        <authorList>
            <person name="Jebb D."/>
            <person name="Huang Z."/>
            <person name="Pippel M."/>
            <person name="Hughes G.M."/>
            <person name="Lavrichenko K."/>
            <person name="Devanna P."/>
            <person name="Winkler S."/>
            <person name="Jermiin L.S."/>
            <person name="Skirmuntt E.C."/>
            <person name="Katzourakis A."/>
            <person name="Burkitt-Gray L."/>
            <person name="Ray D.A."/>
            <person name="Sullivan K.A.M."/>
            <person name="Roscito J.G."/>
            <person name="Kirilenko B.M."/>
            <person name="Davalos L.M."/>
            <person name="Corthals A.P."/>
            <person name="Power M.L."/>
            <person name="Jones G."/>
            <person name="Ransome R.D."/>
            <person name="Dechmann D.K.N."/>
            <person name="Locatelli A.G."/>
            <person name="Puechmaille S.J."/>
            <person name="Fedrigo O."/>
            <person name="Jarvis E.D."/>
            <person name="Hiller M."/>
            <person name="Vernes S.C."/>
            <person name="Myers E.W."/>
            <person name="Teeling E.C."/>
        </authorList>
    </citation>
    <scope>NUCLEOTIDE SEQUENCE [LARGE SCALE GENOMIC DNA]</scope>
    <source>
        <strain evidence="2">MPipKuh1</strain>
        <tissue evidence="2">Flight muscle</tissue>
    </source>
</reference>
<dbReference type="PANTHER" id="PTHR23045">
    <property type="entry name" value="LEUCINE-RICH REPEAT-CONTAINING PROTEIN 37A"/>
    <property type="match status" value="1"/>
</dbReference>
<dbReference type="Pfam" id="PF15779">
    <property type="entry name" value="LRRC37"/>
    <property type="match status" value="1"/>
</dbReference>
<dbReference type="AlphaFoldDB" id="A0A7J7QSS6"/>